<protein>
    <submittedName>
        <fullName evidence="1">Uncharacterized protein</fullName>
    </submittedName>
</protein>
<proteinExistence type="predicted"/>
<keyword evidence="2" id="KW-1185">Reference proteome</keyword>
<comment type="caution">
    <text evidence="1">The sequence shown here is derived from an EMBL/GenBank/DDBJ whole genome shotgun (WGS) entry which is preliminary data.</text>
</comment>
<reference evidence="1 2" key="1">
    <citation type="submission" date="2020-08" db="EMBL/GenBank/DDBJ databases">
        <title>Genomic Encyclopedia of Type Strains, Phase IV (KMG-IV): sequencing the most valuable type-strain genomes for metagenomic binning, comparative biology and taxonomic classification.</title>
        <authorList>
            <person name="Goeker M."/>
        </authorList>
    </citation>
    <scope>NUCLEOTIDE SEQUENCE [LARGE SCALE GENOMIC DNA]</scope>
    <source>
        <strain evidence="1 2">DSM 26287</strain>
    </source>
</reference>
<dbReference type="AlphaFoldDB" id="A0A7X0NDS8"/>
<name>A0A7X0NDS8_9GAMM</name>
<dbReference type="RefSeq" id="WP_184420893.1">
    <property type="nucleotide sequence ID" value="NZ_AP027362.1"/>
</dbReference>
<dbReference type="EMBL" id="JACHHU010000001">
    <property type="protein sequence ID" value="MBB6541550.1"/>
    <property type="molecule type" value="Genomic_DNA"/>
</dbReference>
<sequence length="64" mass="7034">MFRNILKSLEIEKGKPAIEVGSKENLLAVIDTITDAAKEGILDNELKKVKGPAKIKTTNKIQTK</sequence>
<dbReference type="Proteomes" id="UP000537141">
    <property type="component" value="Unassembled WGS sequence"/>
</dbReference>
<organism evidence="1 2">
    <name type="scientific">Thalassotalea piscium</name>
    <dbReference type="NCBI Taxonomy" id="1230533"/>
    <lineage>
        <taxon>Bacteria</taxon>
        <taxon>Pseudomonadati</taxon>
        <taxon>Pseudomonadota</taxon>
        <taxon>Gammaproteobacteria</taxon>
        <taxon>Alteromonadales</taxon>
        <taxon>Colwelliaceae</taxon>
        <taxon>Thalassotalea</taxon>
    </lineage>
</organism>
<evidence type="ECO:0000313" key="2">
    <source>
        <dbReference type="Proteomes" id="UP000537141"/>
    </source>
</evidence>
<evidence type="ECO:0000313" key="1">
    <source>
        <dbReference type="EMBL" id="MBB6541550.1"/>
    </source>
</evidence>
<gene>
    <name evidence="1" type="ORF">HNQ55_000024</name>
</gene>
<accession>A0A7X0NDS8</accession>